<dbReference type="PROSITE" id="PS51900">
    <property type="entry name" value="CB"/>
    <property type="match status" value="1"/>
</dbReference>
<name>A0ABW3Z773_9HYPH</name>
<reference evidence="6" key="1">
    <citation type="journal article" date="2019" name="Int. J. Syst. Evol. Microbiol.">
        <title>The Global Catalogue of Microorganisms (GCM) 10K type strain sequencing project: providing services to taxonomists for standard genome sequencing and annotation.</title>
        <authorList>
            <consortium name="The Broad Institute Genomics Platform"/>
            <consortium name="The Broad Institute Genome Sequencing Center for Infectious Disease"/>
            <person name="Wu L."/>
            <person name="Ma J."/>
        </authorList>
    </citation>
    <scope>NUCLEOTIDE SEQUENCE [LARGE SCALE GENOMIC DNA]</scope>
    <source>
        <strain evidence="6">CCUG 61696</strain>
    </source>
</reference>
<dbReference type="EMBL" id="JBHTMX010000061">
    <property type="protein sequence ID" value="MFD1332099.1"/>
    <property type="molecule type" value="Genomic_DNA"/>
</dbReference>
<dbReference type="Proteomes" id="UP001597171">
    <property type="component" value="Unassembled WGS sequence"/>
</dbReference>
<organism evidence="5 6">
    <name type="scientific">Methylopila musalis</name>
    <dbReference type="NCBI Taxonomy" id="1134781"/>
    <lineage>
        <taxon>Bacteria</taxon>
        <taxon>Pseudomonadati</taxon>
        <taxon>Pseudomonadota</taxon>
        <taxon>Alphaproteobacteria</taxon>
        <taxon>Hyphomicrobiales</taxon>
        <taxon>Methylopilaceae</taxon>
        <taxon>Methylopila</taxon>
    </lineage>
</organism>
<dbReference type="InterPro" id="IPR010998">
    <property type="entry name" value="Integrase_recombinase_N"/>
</dbReference>
<protein>
    <submittedName>
        <fullName evidence="5">Site-specific integrase</fullName>
    </submittedName>
</protein>
<proteinExistence type="predicted"/>
<feature type="non-terminal residue" evidence="5">
    <location>
        <position position="111"/>
    </location>
</feature>
<gene>
    <name evidence="5" type="ORF">ACFQ4O_08825</name>
</gene>
<evidence type="ECO:0000256" key="2">
    <source>
        <dbReference type="ARBA" id="ARBA00023125"/>
    </source>
</evidence>
<evidence type="ECO:0000259" key="4">
    <source>
        <dbReference type="PROSITE" id="PS51900"/>
    </source>
</evidence>
<evidence type="ECO:0000313" key="5">
    <source>
        <dbReference type="EMBL" id="MFD1332099.1"/>
    </source>
</evidence>
<comment type="caution">
    <text evidence="5">The sequence shown here is derived from an EMBL/GenBank/DDBJ whole genome shotgun (WGS) entry which is preliminary data.</text>
</comment>
<dbReference type="InterPro" id="IPR044068">
    <property type="entry name" value="CB"/>
</dbReference>
<evidence type="ECO:0000256" key="3">
    <source>
        <dbReference type="PROSITE-ProRule" id="PRU01248"/>
    </source>
</evidence>
<feature type="domain" description="Core-binding (CB)" evidence="4">
    <location>
        <begin position="15"/>
        <end position="106"/>
    </location>
</feature>
<dbReference type="InterPro" id="IPR004107">
    <property type="entry name" value="Integrase_SAM-like_N"/>
</dbReference>
<dbReference type="SUPFAM" id="SSF47823">
    <property type="entry name" value="lambda integrase-like, N-terminal domain"/>
    <property type="match status" value="1"/>
</dbReference>
<dbReference type="Pfam" id="PF02899">
    <property type="entry name" value="Phage_int_SAM_1"/>
    <property type="match status" value="1"/>
</dbReference>
<keyword evidence="6" id="KW-1185">Reference proteome</keyword>
<keyword evidence="2 3" id="KW-0238">DNA-binding</keyword>
<sequence length="111" mass="11947">MSEHAATTAFAPGAADTRAAVAEWLSHLAAERRMSPKTVEAYGRDVRDLLVFLTRHLGTPPSVADVVGLAPRDVRAYLAARRADGLVSRSLMRALAAARSFTRFLARTGRG</sequence>
<dbReference type="RefSeq" id="WP_378775330.1">
    <property type="nucleotide sequence ID" value="NZ_JBHTMX010000061.1"/>
</dbReference>
<keyword evidence="1" id="KW-0229">DNA integration</keyword>
<evidence type="ECO:0000256" key="1">
    <source>
        <dbReference type="ARBA" id="ARBA00022908"/>
    </source>
</evidence>
<accession>A0ABW3Z773</accession>
<dbReference type="Gene3D" id="1.10.150.130">
    <property type="match status" value="1"/>
</dbReference>
<evidence type="ECO:0000313" key="6">
    <source>
        <dbReference type="Proteomes" id="UP001597171"/>
    </source>
</evidence>